<evidence type="ECO:0000313" key="5">
    <source>
        <dbReference type="Proteomes" id="UP000199051"/>
    </source>
</evidence>
<keyword evidence="5" id="KW-1185">Reference proteome</keyword>
<evidence type="ECO:0000256" key="2">
    <source>
        <dbReference type="ARBA" id="ARBA00022729"/>
    </source>
</evidence>
<dbReference type="PANTHER" id="PTHR47151:SF2">
    <property type="entry name" value="AMINO ACID BINDING PROTEIN"/>
    <property type="match status" value="1"/>
</dbReference>
<organism evidence="4 5">
    <name type="scientific">Actinokineospora terrae</name>
    <dbReference type="NCBI Taxonomy" id="155974"/>
    <lineage>
        <taxon>Bacteria</taxon>
        <taxon>Bacillati</taxon>
        <taxon>Actinomycetota</taxon>
        <taxon>Actinomycetes</taxon>
        <taxon>Pseudonocardiales</taxon>
        <taxon>Pseudonocardiaceae</taxon>
        <taxon>Actinokineospora</taxon>
    </lineage>
</organism>
<sequence length="425" mass="43789">MLTRIVRTKAEKGHHVRNQTVKAAVLVAGALLLAACGTNKTESGSGGGNNQSCDQSKGTLVIGVIAPQSGGLSALGLGIRNSAQLAAAQANEKCATPGYKLEVQTEDDQATAQVGAQAATRLSSNANVVGVVGTLNSSVAQSVQPILKGKNIVQVSPANTNPSLTRGAEYGTAPKRQFENYFRVCATDDLQGPFAAKYLVGKAGKKSIAIITDGKTYGEGLAAEFKKQAEKDGATIVATAKVGEKDTDFSGVIGTISGSKPDAVYYGGEYPQAGPLSKQLKDAGLNIPVMGGDGIYDGKYIELGGKEGDLATSVGAPTDTLDTAKAFVSAYKAKAYKDDFSAYGAFSYDATNAIIGALSKTLTGGGEWSEAKRADVIKNVQSYSAEGATGEVKFDEYGDSTNKLLTVYKVSGGKWVADETGTFGG</sequence>
<evidence type="ECO:0000259" key="3">
    <source>
        <dbReference type="Pfam" id="PF13458"/>
    </source>
</evidence>
<protein>
    <submittedName>
        <fullName evidence="4">Branched-chain amino acid transport system substrate-binding protein</fullName>
    </submittedName>
</protein>
<gene>
    <name evidence="4" type="ORF">SAMN04487818_108331</name>
</gene>
<accession>A0A1H9VFD9</accession>
<feature type="domain" description="Leucine-binding protein" evidence="3">
    <location>
        <begin position="60"/>
        <end position="413"/>
    </location>
</feature>
<dbReference type="PANTHER" id="PTHR47151">
    <property type="entry name" value="LEU/ILE/VAL-BINDING ABC TRANSPORTER SUBUNIT"/>
    <property type="match status" value="1"/>
</dbReference>
<dbReference type="Pfam" id="PF13458">
    <property type="entry name" value="Peripla_BP_6"/>
    <property type="match status" value="1"/>
</dbReference>
<dbReference type="Gene3D" id="3.40.50.2300">
    <property type="match status" value="2"/>
</dbReference>
<dbReference type="Proteomes" id="UP000199051">
    <property type="component" value="Unassembled WGS sequence"/>
</dbReference>
<keyword evidence="2" id="KW-0732">Signal</keyword>
<proteinExistence type="inferred from homology"/>
<reference evidence="5" key="1">
    <citation type="submission" date="2016-10" db="EMBL/GenBank/DDBJ databases">
        <authorList>
            <person name="Varghese N."/>
            <person name="Submissions S."/>
        </authorList>
    </citation>
    <scope>NUCLEOTIDE SEQUENCE [LARGE SCALE GENOMIC DNA]</scope>
    <source>
        <strain evidence="5">DSM 44260</strain>
    </source>
</reference>
<evidence type="ECO:0000256" key="1">
    <source>
        <dbReference type="ARBA" id="ARBA00010062"/>
    </source>
</evidence>
<dbReference type="AlphaFoldDB" id="A0A1H9VFD9"/>
<comment type="similarity">
    <text evidence="1">Belongs to the leucine-binding protein family.</text>
</comment>
<dbReference type="InterPro" id="IPR028082">
    <property type="entry name" value="Peripla_BP_I"/>
</dbReference>
<dbReference type="CDD" id="cd06342">
    <property type="entry name" value="PBP1_ABC_LIVBP-like"/>
    <property type="match status" value="1"/>
</dbReference>
<dbReference type="SUPFAM" id="SSF53822">
    <property type="entry name" value="Periplasmic binding protein-like I"/>
    <property type="match status" value="1"/>
</dbReference>
<evidence type="ECO:0000313" key="4">
    <source>
        <dbReference type="EMBL" id="SES20496.1"/>
    </source>
</evidence>
<dbReference type="EMBL" id="FOGI01000008">
    <property type="protein sequence ID" value="SES20496.1"/>
    <property type="molecule type" value="Genomic_DNA"/>
</dbReference>
<name>A0A1H9VFD9_9PSEU</name>
<dbReference type="InterPro" id="IPR028081">
    <property type="entry name" value="Leu-bd"/>
</dbReference>
<dbReference type="STRING" id="155974.SAMN04487818_108331"/>